<dbReference type="Proteomes" id="UP001168146">
    <property type="component" value="Unassembled WGS sequence"/>
</dbReference>
<evidence type="ECO:0000313" key="3">
    <source>
        <dbReference type="Proteomes" id="UP001168146"/>
    </source>
</evidence>
<sequence>MLTRSQCQRFDSILNAELAWQDFGRTVHRSDWPNIEPLPFIRLNVDLKEDPPALDAKDELATLQGKVKKALHHSASMRVEIQRVAFQLIASTFYVSRAVPLRDAEGTNAVSCRGKVCCRFEDGSLELRELGSFMQSQQHTTAQGSFQPYFVVHEERCEGYILKATITPAVIEGMITQATFSIDILEFDISNSMANTNIALGLYSAMPDLGHKEYPLSGFPRCLRTAETRKLSTQMSPDPKRNVSSRGRRLRRYGTHRDPRMESRPNLSLEDVSNTHELPADSPAGHHSSHSSLSGQGSGSYSSKAPTEIDVNYAYGSPTDSLPIGIGIQLGDRDTVSSASDYRNFYHGPPVAGSPVTDDKAFRADMDRALQESLQSASLLHRHNTTDSRELEAAIEESKRAMGSN</sequence>
<reference evidence="2" key="1">
    <citation type="submission" date="2021-12" db="EMBL/GenBank/DDBJ databases">
        <title>Black yeast isolated from Biological Soil Crust.</title>
        <authorList>
            <person name="Kurbessoian T."/>
        </authorList>
    </citation>
    <scope>NUCLEOTIDE SEQUENCE</scope>
    <source>
        <strain evidence="2">CCFEE 5208</strain>
    </source>
</reference>
<comment type="caution">
    <text evidence="2">The sequence shown here is derived from an EMBL/GenBank/DDBJ whole genome shotgun (WGS) entry which is preliminary data.</text>
</comment>
<feature type="compositionally biased region" description="Low complexity" evidence="1">
    <location>
        <begin position="290"/>
        <end position="303"/>
    </location>
</feature>
<proteinExistence type="predicted"/>
<organism evidence="2 3">
    <name type="scientific">Friedmanniomyces endolithicus</name>
    <dbReference type="NCBI Taxonomy" id="329885"/>
    <lineage>
        <taxon>Eukaryota</taxon>
        <taxon>Fungi</taxon>
        <taxon>Dikarya</taxon>
        <taxon>Ascomycota</taxon>
        <taxon>Pezizomycotina</taxon>
        <taxon>Dothideomycetes</taxon>
        <taxon>Dothideomycetidae</taxon>
        <taxon>Mycosphaerellales</taxon>
        <taxon>Teratosphaeriaceae</taxon>
        <taxon>Friedmanniomyces</taxon>
    </lineage>
</organism>
<dbReference type="AlphaFoldDB" id="A0AAN6FQH6"/>
<accession>A0AAN6FQH6</accession>
<name>A0AAN6FQH6_9PEZI</name>
<feature type="region of interest" description="Disordered" evidence="1">
    <location>
        <begin position="228"/>
        <end position="304"/>
    </location>
</feature>
<evidence type="ECO:0000313" key="2">
    <source>
        <dbReference type="EMBL" id="KAK0320400.1"/>
    </source>
</evidence>
<gene>
    <name evidence="2" type="ORF">LTR82_008514</name>
</gene>
<evidence type="ECO:0000256" key="1">
    <source>
        <dbReference type="SAM" id="MobiDB-lite"/>
    </source>
</evidence>
<dbReference type="EMBL" id="JASUXU010000025">
    <property type="protein sequence ID" value="KAK0320400.1"/>
    <property type="molecule type" value="Genomic_DNA"/>
</dbReference>
<protein>
    <submittedName>
        <fullName evidence="2">Uncharacterized protein</fullName>
    </submittedName>
</protein>